<name>A0AA95KP51_9GAMM</name>
<evidence type="ECO:0000313" key="1">
    <source>
        <dbReference type="EMBL" id="WGZ95550.1"/>
    </source>
</evidence>
<dbReference type="Proteomes" id="UP001301326">
    <property type="component" value="Chromosome"/>
</dbReference>
<gene>
    <name evidence="1" type="ORF">QJT81_06060</name>
</gene>
<dbReference type="PANTHER" id="PTHR39550:SF1">
    <property type="entry name" value="SLL0658 PROTEIN"/>
    <property type="match status" value="1"/>
</dbReference>
<reference evidence="1" key="2">
    <citation type="submission" date="2023-04" db="EMBL/GenBank/DDBJ databases">
        <authorList>
            <person name="Beletskiy A.V."/>
            <person name="Mardanov A.V."/>
            <person name="Ravin N.V."/>
        </authorList>
    </citation>
    <scope>NUCLEOTIDE SEQUENCE</scope>
    <source>
        <strain evidence="1">GKL-02</strain>
    </source>
</reference>
<organism evidence="1">
    <name type="scientific">Candidatus Thiothrix putei</name>
    <dbReference type="NCBI Taxonomy" id="3080811"/>
    <lineage>
        <taxon>Bacteria</taxon>
        <taxon>Pseudomonadati</taxon>
        <taxon>Pseudomonadota</taxon>
        <taxon>Gammaproteobacteria</taxon>
        <taxon>Thiotrichales</taxon>
        <taxon>Thiotrichaceae</taxon>
        <taxon>Thiothrix</taxon>
    </lineage>
</organism>
<proteinExistence type="predicted"/>
<reference evidence="1" key="1">
    <citation type="journal article" date="2023" name="Int. J. Mol. Sci.">
        <title>Metagenomics Revealed a New Genus 'Candidatus Thiocaldithrix dubininis' gen. nov., sp. nov. and a New Species 'Candidatus Thiothrix putei' sp. nov. in the Family Thiotrichaceae, Some Members of Which Have Traits of Both Na+- and H+-Motive Energetics.</title>
        <authorList>
            <person name="Ravin N.V."/>
            <person name="Muntyan M.S."/>
            <person name="Smolyakov D.D."/>
            <person name="Rudenko T.S."/>
            <person name="Beletsky A.V."/>
            <person name="Mardanov A.V."/>
            <person name="Grabovich M.Y."/>
        </authorList>
    </citation>
    <scope>NUCLEOTIDE SEQUENCE</scope>
    <source>
        <strain evidence="1">GKL-02</strain>
    </source>
</reference>
<dbReference type="PANTHER" id="PTHR39550">
    <property type="entry name" value="SLL0658 PROTEIN"/>
    <property type="match status" value="1"/>
</dbReference>
<sequence length="159" mass="17783">MTITVCNSTPIISLSSVGRLDLLRDVFGEIIIAEAVYREIKAKQSYGYREIDADFITVCAVQDMAERSRLREELDHGEAETILLAKEIQATRVIIDENIGYAIARREGLHVVRTLSILLKAKDEGSIVAVKPILDEMIAKGRWYSQSVYLAVLERAGET</sequence>
<dbReference type="AlphaFoldDB" id="A0AA95KP51"/>
<accession>A0AA95KP51</accession>
<dbReference type="EMBL" id="CP124756">
    <property type="protein sequence ID" value="WGZ95550.1"/>
    <property type="molecule type" value="Genomic_DNA"/>
</dbReference>
<dbReference type="InterPro" id="IPR021799">
    <property type="entry name" value="PIN-like_prokaryotic"/>
</dbReference>
<dbReference type="KEGG" id="tput:QJT81_06060"/>
<dbReference type="Pfam" id="PF11848">
    <property type="entry name" value="DUF3368"/>
    <property type="match status" value="1"/>
</dbReference>
<protein>
    <submittedName>
        <fullName evidence="1">DUF3368 domain-containing protein</fullName>
    </submittedName>
</protein>